<dbReference type="GO" id="GO:0006303">
    <property type="term" value="P:double-strand break repair via nonhomologous end joining"/>
    <property type="evidence" value="ECO:0007669"/>
    <property type="project" value="TreeGrafter"/>
</dbReference>
<organism evidence="2 3">
    <name type="scientific">Brassica cretica</name>
    <name type="common">Mustard</name>
    <dbReference type="NCBI Taxonomy" id="69181"/>
    <lineage>
        <taxon>Eukaryota</taxon>
        <taxon>Viridiplantae</taxon>
        <taxon>Streptophyta</taxon>
        <taxon>Embryophyta</taxon>
        <taxon>Tracheophyta</taxon>
        <taxon>Spermatophyta</taxon>
        <taxon>Magnoliopsida</taxon>
        <taxon>eudicotyledons</taxon>
        <taxon>Gunneridae</taxon>
        <taxon>Pentapetalae</taxon>
        <taxon>rosids</taxon>
        <taxon>malvids</taxon>
        <taxon>Brassicales</taxon>
        <taxon>Brassicaceae</taxon>
        <taxon>Brassiceae</taxon>
        <taxon>Brassica</taxon>
    </lineage>
</organism>
<dbReference type="Proteomes" id="UP000712600">
    <property type="component" value="Unassembled WGS sequence"/>
</dbReference>
<dbReference type="GO" id="GO:0003684">
    <property type="term" value="F:damaged DNA binding"/>
    <property type="evidence" value="ECO:0007669"/>
    <property type="project" value="TreeGrafter"/>
</dbReference>
<dbReference type="GO" id="GO:0036297">
    <property type="term" value="P:interstrand cross-link repair"/>
    <property type="evidence" value="ECO:0007669"/>
    <property type="project" value="TreeGrafter"/>
</dbReference>
<evidence type="ECO:0000313" key="2">
    <source>
        <dbReference type="EMBL" id="KAF3554960.1"/>
    </source>
</evidence>
<dbReference type="AlphaFoldDB" id="A0A8S9QXR3"/>
<evidence type="ECO:0000256" key="1">
    <source>
        <dbReference type="SAM" id="MobiDB-lite"/>
    </source>
</evidence>
<dbReference type="Gene3D" id="3.40.50.12650">
    <property type="match status" value="1"/>
</dbReference>
<dbReference type="EMBL" id="QGKX02000996">
    <property type="protein sequence ID" value="KAF3554960.1"/>
    <property type="molecule type" value="Genomic_DNA"/>
</dbReference>
<dbReference type="PANTHER" id="PTHR23240:SF35">
    <property type="entry name" value="DNA REPAIR METALLO-BETA-LACTAMASE FAMILY PROTEIN-RELATED"/>
    <property type="match status" value="1"/>
</dbReference>
<dbReference type="GO" id="GO:0035312">
    <property type="term" value="F:5'-3' DNA exonuclease activity"/>
    <property type="evidence" value="ECO:0007669"/>
    <property type="project" value="TreeGrafter"/>
</dbReference>
<comment type="caution">
    <text evidence="2">The sequence shown here is derived from an EMBL/GenBank/DDBJ whole genome shotgun (WGS) entry which is preliminary data.</text>
</comment>
<proteinExistence type="predicted"/>
<feature type="compositionally biased region" description="Low complexity" evidence="1">
    <location>
        <begin position="74"/>
        <end position="87"/>
    </location>
</feature>
<reference evidence="2" key="1">
    <citation type="submission" date="2019-12" db="EMBL/GenBank/DDBJ databases">
        <title>Genome sequencing and annotation of Brassica cretica.</title>
        <authorList>
            <person name="Studholme D.J."/>
            <person name="Sarris P."/>
        </authorList>
    </citation>
    <scope>NUCLEOTIDE SEQUENCE</scope>
    <source>
        <strain evidence="2">PFS-109/04</strain>
        <tissue evidence="2">Leaf</tissue>
    </source>
</reference>
<feature type="compositionally biased region" description="Low complexity" evidence="1">
    <location>
        <begin position="52"/>
        <end position="66"/>
    </location>
</feature>
<gene>
    <name evidence="2" type="ORF">F2Q69_00013159</name>
</gene>
<evidence type="ECO:0000313" key="3">
    <source>
        <dbReference type="Proteomes" id="UP000712600"/>
    </source>
</evidence>
<name>A0A8S9QXR3_BRACR</name>
<protein>
    <submittedName>
        <fullName evidence="2">Uncharacterized protein</fullName>
    </submittedName>
</protein>
<feature type="region of interest" description="Disordered" evidence="1">
    <location>
        <begin position="27"/>
        <end position="103"/>
    </location>
</feature>
<accession>A0A8S9QXR3</accession>
<feature type="compositionally biased region" description="Low complexity" evidence="1">
    <location>
        <begin position="27"/>
        <end position="37"/>
    </location>
</feature>
<dbReference type="PANTHER" id="PTHR23240">
    <property type="entry name" value="DNA CROSS-LINK REPAIR PROTEIN PSO2/SNM1-RELATED"/>
    <property type="match status" value="1"/>
</dbReference>
<sequence length="250" mass="27627">MASDSAGDFSNAGNAETLNLNSTELYSSALSSSVPTPSLKPPFSLSQSLNQTESPKPTSSSTSTACPPIPPPSLSSCHTSTPTTTPASPLPGPEESSSIRSKKSLKENEKKVLFLVATYVVGKEKILIEIAKRCKRKIFVDARKMSILNVLECGESGMFTEDKSESDVHVVGWNLLGETWPYFRPNFAKMNEVMVERGYDKVVGFVHTGWTYEVKRNKLCTISYWLHLPIDHIQIPCLFLRCFLDFLNPS</sequence>